<dbReference type="EMBL" id="AP003369">
    <property type="protein sequence ID" value="BAD53311.1"/>
    <property type="molecule type" value="Genomic_DNA"/>
</dbReference>
<name>Q5ZAS2_ORYSJ</name>
<sequence>MHLVNAWEEAGGEELVPVASSISITALPGAPSTTSPPTRILTVVHRALPHLRDLLHSLNHFPAGVAVFLSDLLSRGHRDLLSSLALTGDEEGGMGCGWKRVSPLPPSLPCSTPSKLGNQKKGE</sequence>
<proteinExistence type="predicted"/>
<dbReference type="AlphaFoldDB" id="Q5ZAS2"/>
<organism evidence="1">
    <name type="scientific">Oryza sativa subsp. japonica</name>
    <name type="common">Rice</name>
    <dbReference type="NCBI Taxonomy" id="39947"/>
    <lineage>
        <taxon>Eukaryota</taxon>
        <taxon>Viridiplantae</taxon>
        <taxon>Streptophyta</taxon>
        <taxon>Embryophyta</taxon>
        <taxon>Tracheophyta</taxon>
        <taxon>Spermatophyta</taxon>
        <taxon>Magnoliopsida</taxon>
        <taxon>Liliopsida</taxon>
        <taxon>Poales</taxon>
        <taxon>Poaceae</taxon>
        <taxon>BOP clade</taxon>
        <taxon>Oryzoideae</taxon>
        <taxon>Oryzeae</taxon>
        <taxon>Oryzinae</taxon>
        <taxon>Oryza</taxon>
        <taxon>Oryza sativa</taxon>
    </lineage>
</organism>
<reference evidence="1" key="1">
    <citation type="journal article" date="2002" name="Nature">
        <title>The genome sequence and structure of rice chromosome 1.</title>
        <authorList>
            <person name="Sasaki T."/>
            <person name="Matsumoto T."/>
            <person name="Yamamoto K."/>
            <person name="Sakata K."/>
            <person name="Baba T."/>
            <person name="Katayose Y."/>
            <person name="Wu J."/>
            <person name="Niimura Y."/>
            <person name="Cheng Z."/>
            <person name="Nagamura Y."/>
            <person name="Antonio B.A."/>
            <person name="Kanamori H."/>
            <person name="Hosokawa S."/>
            <person name="Masukawa M."/>
            <person name="Arikawa K."/>
            <person name="Chiden Y."/>
            <person name="Hayashi M."/>
            <person name="Okamoto M."/>
            <person name="Ando T."/>
            <person name="Aoki H."/>
            <person name="Arita K."/>
            <person name="Hamada M."/>
            <person name="Harada C."/>
            <person name="Hijishita S."/>
            <person name="Honda M."/>
            <person name="Ichikawa Y."/>
            <person name="Idonuma A."/>
            <person name="Iijima M."/>
            <person name="Ikeda M."/>
            <person name="Ikeno M."/>
            <person name="Itoh S."/>
            <person name="Itoh T."/>
            <person name="Itoh Y."/>
            <person name="Itoh Y."/>
            <person name="Iwabuchi A."/>
            <person name="Kamiya K."/>
            <person name="Karasawa W."/>
            <person name="Katagiri S."/>
            <person name="Kikuta A."/>
            <person name="Kobayashi N."/>
            <person name="Kono I."/>
            <person name="Machita K."/>
            <person name="Maehara T."/>
            <person name="Mizuno H."/>
            <person name="Mizubayashi T."/>
            <person name="Mukai Y."/>
            <person name="Nagasaki H."/>
            <person name="Nakashima M."/>
            <person name="Nakama Y."/>
            <person name="Nakamichi Y."/>
            <person name="Nakamura M."/>
            <person name="Namiki N."/>
            <person name="Negishi M."/>
            <person name="Ohta I."/>
            <person name="Ono N."/>
            <person name="Saji S."/>
            <person name="Sakai K."/>
            <person name="Shibata M."/>
            <person name="Shimokawa T."/>
            <person name="Shomura A."/>
            <person name="Song J."/>
            <person name="Takazaki Y."/>
            <person name="Terasawa K."/>
            <person name="Tsuji K."/>
            <person name="Waki K."/>
            <person name="Yamagata H."/>
            <person name="Yamane H."/>
            <person name="Yoshiki S."/>
            <person name="Yoshihara R."/>
            <person name="Yukawa K."/>
            <person name="Zhong H."/>
            <person name="Iwama H."/>
            <person name="Endo T."/>
            <person name="Ito H."/>
            <person name="Hahn J.H."/>
            <person name="Kim H.I."/>
            <person name="Eun M.Y."/>
            <person name="Yano M."/>
            <person name="Jiang J."/>
            <person name="Gojobori T."/>
        </authorList>
    </citation>
    <scope>NUCLEOTIDE SEQUENCE [LARGE SCALE GENOMIC DNA]</scope>
</reference>
<accession>Q5ZAS2</accession>
<dbReference type="Proteomes" id="UP000817658">
    <property type="component" value="Chromosome 1"/>
</dbReference>
<protein>
    <submittedName>
        <fullName evidence="1">Uncharacterized protein</fullName>
    </submittedName>
</protein>
<evidence type="ECO:0000313" key="1">
    <source>
        <dbReference type="EMBL" id="BAD53311.1"/>
    </source>
</evidence>
<gene>
    <name evidence="1" type="primary">B1102E12.28</name>
</gene>